<keyword evidence="5 7" id="KW-1133">Transmembrane helix</keyword>
<evidence type="ECO:0000256" key="4">
    <source>
        <dbReference type="ARBA" id="ARBA00022968"/>
    </source>
</evidence>
<evidence type="ECO:0000256" key="1">
    <source>
        <dbReference type="ARBA" id="ARBA00004167"/>
    </source>
</evidence>
<comment type="caution">
    <text evidence="10">The sequence shown here is derived from an EMBL/GenBank/DDBJ whole genome shotgun (WGS) entry which is preliminary data.</text>
</comment>
<dbReference type="InterPro" id="IPR026057">
    <property type="entry name" value="TBL_C"/>
</dbReference>
<evidence type="ECO:0000256" key="5">
    <source>
        <dbReference type="ARBA" id="ARBA00022989"/>
    </source>
</evidence>
<evidence type="ECO:0000256" key="6">
    <source>
        <dbReference type="ARBA" id="ARBA00023136"/>
    </source>
</evidence>
<dbReference type="GO" id="GO:0016020">
    <property type="term" value="C:membrane"/>
    <property type="evidence" value="ECO:0007669"/>
    <property type="project" value="UniProtKB-SubCell"/>
</dbReference>
<sequence length="413" mass="48065">MDTLSIFDRKWKLCTFASLIICFNIILLRLTNLQKLHDAFLILASTSNNYLTSENGELLKPLTYNETGKCNVFEGRWVYKPTGNPLYQASKCPFLSDQVSCRRNGRPDFEFEKWSWEANDCQIPRFDAIDMLERLRGKRVILVGDSLNRNQWESLACLLYSAIPSSRAHVDFREGSYKVFKAKDYNTSVEFYWSPFLVQLHSNKESGTRVLRVDKLDGSSRHWQGADIMVFNTGHWWVHRGKFKAWDILQYHRKLIGKLMDDTKMESAFEIAMKTWANWVEKNVNSTRTTVFFRSISPEHKGENWCFNETKPIKDESSYVPVFPKPLVETVERTITGIKTQIRYLNITKLSQYRIDAHPTVYTTKKDKQLIKSKLKTPEITADCSHWCLPGLPDTWNRLLYASLVLDGSGEEH</sequence>
<evidence type="ECO:0000259" key="8">
    <source>
        <dbReference type="Pfam" id="PF13839"/>
    </source>
</evidence>
<keyword evidence="4" id="KW-0735">Signal-anchor</keyword>
<dbReference type="InterPro" id="IPR025846">
    <property type="entry name" value="TBL_N"/>
</dbReference>
<dbReference type="PANTHER" id="PTHR32285">
    <property type="entry name" value="PROTEIN TRICHOME BIREFRINGENCE-LIKE 9-RELATED"/>
    <property type="match status" value="1"/>
</dbReference>
<comment type="similarity">
    <text evidence="2">Belongs to the PC-esterase family. TBL subfamily.</text>
</comment>
<dbReference type="Proteomes" id="UP000594638">
    <property type="component" value="Unassembled WGS sequence"/>
</dbReference>
<dbReference type="PANTHER" id="PTHR32285:SF38">
    <property type="entry name" value="OS01G0614300 PROTEIN"/>
    <property type="match status" value="1"/>
</dbReference>
<name>A0A8S0THZ7_OLEEU</name>
<proteinExistence type="inferred from homology"/>
<reference evidence="10 11" key="1">
    <citation type="submission" date="2019-12" db="EMBL/GenBank/DDBJ databases">
        <authorList>
            <person name="Alioto T."/>
            <person name="Alioto T."/>
            <person name="Gomez Garrido J."/>
        </authorList>
    </citation>
    <scope>NUCLEOTIDE SEQUENCE [LARGE SCALE GENOMIC DNA]</scope>
</reference>
<organism evidence="10 11">
    <name type="scientific">Olea europaea subsp. europaea</name>
    <dbReference type="NCBI Taxonomy" id="158383"/>
    <lineage>
        <taxon>Eukaryota</taxon>
        <taxon>Viridiplantae</taxon>
        <taxon>Streptophyta</taxon>
        <taxon>Embryophyta</taxon>
        <taxon>Tracheophyta</taxon>
        <taxon>Spermatophyta</taxon>
        <taxon>Magnoliopsida</taxon>
        <taxon>eudicotyledons</taxon>
        <taxon>Gunneridae</taxon>
        <taxon>Pentapetalae</taxon>
        <taxon>asterids</taxon>
        <taxon>lamiids</taxon>
        <taxon>Lamiales</taxon>
        <taxon>Oleaceae</taxon>
        <taxon>Oleeae</taxon>
        <taxon>Olea</taxon>
    </lineage>
</organism>
<dbReference type="InterPro" id="IPR029962">
    <property type="entry name" value="TBL"/>
</dbReference>
<evidence type="ECO:0000256" key="2">
    <source>
        <dbReference type="ARBA" id="ARBA00007727"/>
    </source>
</evidence>
<accession>A0A8S0THZ7</accession>
<feature type="transmembrane region" description="Helical" evidence="7">
    <location>
        <begin position="12"/>
        <end position="30"/>
    </location>
</feature>
<dbReference type="GO" id="GO:0016413">
    <property type="term" value="F:O-acetyltransferase activity"/>
    <property type="evidence" value="ECO:0007669"/>
    <property type="project" value="InterPro"/>
</dbReference>
<dbReference type="Pfam" id="PF13839">
    <property type="entry name" value="PC-Esterase"/>
    <property type="match status" value="1"/>
</dbReference>
<gene>
    <name evidence="10" type="ORF">OLEA9_A042077</name>
</gene>
<keyword evidence="11" id="KW-1185">Reference proteome</keyword>
<dbReference type="OrthoDB" id="737117at2759"/>
<evidence type="ECO:0000256" key="7">
    <source>
        <dbReference type="SAM" id="Phobius"/>
    </source>
</evidence>
<dbReference type="AlphaFoldDB" id="A0A8S0THZ7"/>
<dbReference type="GO" id="GO:0005794">
    <property type="term" value="C:Golgi apparatus"/>
    <property type="evidence" value="ECO:0007669"/>
    <property type="project" value="TreeGrafter"/>
</dbReference>
<comment type="subcellular location">
    <subcellularLocation>
        <location evidence="1">Membrane</location>
        <topology evidence="1">Single-pass membrane protein</topology>
    </subcellularLocation>
</comment>
<dbReference type="Pfam" id="PF14416">
    <property type="entry name" value="PMR5N"/>
    <property type="match status" value="1"/>
</dbReference>
<evidence type="ECO:0000256" key="3">
    <source>
        <dbReference type="ARBA" id="ARBA00022692"/>
    </source>
</evidence>
<keyword evidence="6 7" id="KW-0472">Membrane</keyword>
<feature type="domain" description="Trichome birefringence-like C-terminal" evidence="8">
    <location>
        <begin position="123"/>
        <end position="402"/>
    </location>
</feature>
<keyword evidence="3 7" id="KW-0812">Transmembrane</keyword>
<dbReference type="Gramene" id="OE9A042077T1">
    <property type="protein sequence ID" value="OE9A042077C1"/>
    <property type="gene ID" value="OE9A042077"/>
</dbReference>
<feature type="domain" description="Trichome birefringence-like N-terminal" evidence="9">
    <location>
        <begin position="69"/>
        <end position="122"/>
    </location>
</feature>
<dbReference type="EMBL" id="CACTIH010005905">
    <property type="protein sequence ID" value="CAA3003012.1"/>
    <property type="molecule type" value="Genomic_DNA"/>
</dbReference>
<protein>
    <submittedName>
        <fullName evidence="10">Trichome birefringence-like 42</fullName>
    </submittedName>
</protein>
<evidence type="ECO:0000313" key="11">
    <source>
        <dbReference type="Proteomes" id="UP000594638"/>
    </source>
</evidence>
<evidence type="ECO:0000259" key="9">
    <source>
        <dbReference type="Pfam" id="PF14416"/>
    </source>
</evidence>
<evidence type="ECO:0000313" key="10">
    <source>
        <dbReference type="EMBL" id="CAA3003012.1"/>
    </source>
</evidence>